<dbReference type="Gene3D" id="2.60.40.10">
    <property type="entry name" value="Immunoglobulins"/>
    <property type="match status" value="3"/>
</dbReference>
<dbReference type="InterPro" id="IPR013783">
    <property type="entry name" value="Ig-like_fold"/>
</dbReference>
<proteinExistence type="predicted"/>
<dbReference type="Proteomes" id="UP000324575">
    <property type="component" value="Unassembled WGS sequence"/>
</dbReference>
<evidence type="ECO:0000313" key="3">
    <source>
        <dbReference type="Proteomes" id="UP000324575"/>
    </source>
</evidence>
<gene>
    <name evidence="2" type="ORF">EZS26_000130</name>
</gene>
<sequence length="838" mass="89737">MRKTFLLFVVLVLFGYTLQAQVKPVDWQVITSGSEVLVAPGSEPGGGHLVWGDFNNDGYKDAFFIGGQSSRSANLFVNNGDNTFTKVENEAFKPLRQAGAVFIDYDNDGDLDLVTMGLGLGDDSKESHKAIAYKNTGATGNYVYVKDDEQSGKIGGYGVHASSGNSAGRIIQAVDYDNDGWMDLLISGDGNYNVYEWNPTEKDGAGDWGWLNSFTAILRNEGGLFNIKHDLVVNGEGRKNFDYTRKGSVNVGDVNHDGYADFLSQGYSDYTQGGWIARLYINNQDGAFTQSDYSSNLNGNEEYETIFADINADGYDDLVEISRAVANIHINNQAGGFTKYEESGLIKSVGSQLTAGDINNDGLLDIVVTGMNGEGENSDLGATKIFYNNGDLTFTVAEVPQEMRARSGGASFVDINNDRNLDYSNTGYSDGWNSAIALNILGEEITTNAAPTAPTELSIAAYAEGKYTLSWTAATDAETATAALRYNVYAKNLDTDAEYSYAPVDVATGRLNVGGEIVPLIHGTSFDWKLPQGNYSFAVQAIDQADAASLFALPDITAQAPLDYQNGVQKTIESALISNTSTLEDVTFLLPDALSFLPTSATLKDGAAGFTISTPTIAGNGAGTANSLAVTITFAPTAAQEYVDTLIISAEGTNSFILPLKGTGTQPVITADSTSVDFGIVELTESKTSSVITILVTDPIAVSDTPEGFNLSLVKAATYVDSDSIFKVVSSVQDIQVTDPITYAITVSFTPKAQQEYTDTLIIRSQYADDLRIPLKGTGHITTGISGIDSSDKVVTTQYYTLQGVAINSPIIGGVYIKKEIYATQKTKVSKVLYDDVK</sequence>
<dbReference type="PANTHER" id="PTHR46580">
    <property type="entry name" value="SENSOR KINASE-RELATED"/>
    <property type="match status" value="1"/>
</dbReference>
<name>A0A5M8P4Y9_9BACT</name>
<organism evidence="2 3">
    <name type="scientific">Candidatus Ordinivivax streblomastigis</name>
    <dbReference type="NCBI Taxonomy" id="2540710"/>
    <lineage>
        <taxon>Bacteria</taxon>
        <taxon>Pseudomonadati</taxon>
        <taxon>Bacteroidota</taxon>
        <taxon>Bacteroidia</taxon>
        <taxon>Bacteroidales</taxon>
        <taxon>Candidatus Ordinivivax</taxon>
    </lineage>
</organism>
<keyword evidence="1" id="KW-0732">Signal</keyword>
<dbReference type="EMBL" id="SNRX01000001">
    <property type="protein sequence ID" value="KAA6303579.1"/>
    <property type="molecule type" value="Genomic_DNA"/>
</dbReference>
<evidence type="ECO:0008006" key="4">
    <source>
        <dbReference type="Google" id="ProtNLM"/>
    </source>
</evidence>
<evidence type="ECO:0000313" key="2">
    <source>
        <dbReference type="EMBL" id="KAA6303579.1"/>
    </source>
</evidence>
<evidence type="ECO:0000256" key="1">
    <source>
        <dbReference type="ARBA" id="ARBA00022729"/>
    </source>
</evidence>
<protein>
    <recommendedName>
        <fullName evidence="4">VCBS repeat-containing protein</fullName>
    </recommendedName>
</protein>
<dbReference type="InterPro" id="IPR013517">
    <property type="entry name" value="FG-GAP"/>
</dbReference>
<dbReference type="Gene3D" id="2.130.10.130">
    <property type="entry name" value="Integrin alpha, N-terminal"/>
    <property type="match status" value="2"/>
</dbReference>
<comment type="caution">
    <text evidence="2">The sequence shown here is derived from an EMBL/GenBank/DDBJ whole genome shotgun (WGS) entry which is preliminary data.</text>
</comment>
<dbReference type="InterPro" id="IPR028994">
    <property type="entry name" value="Integrin_alpha_N"/>
</dbReference>
<dbReference type="SUPFAM" id="SSF69318">
    <property type="entry name" value="Integrin alpha N-terminal domain"/>
    <property type="match status" value="1"/>
</dbReference>
<dbReference type="Pfam" id="PF13517">
    <property type="entry name" value="FG-GAP_3"/>
    <property type="match status" value="2"/>
</dbReference>
<dbReference type="AlphaFoldDB" id="A0A5M8P4Y9"/>
<accession>A0A5M8P4Y9</accession>
<reference evidence="2 3" key="1">
    <citation type="submission" date="2019-03" db="EMBL/GenBank/DDBJ databases">
        <title>Single cell metagenomics reveals metabolic interactions within the superorganism composed of flagellate Streblomastix strix and complex community of Bacteroidetes bacteria on its surface.</title>
        <authorList>
            <person name="Treitli S.C."/>
            <person name="Kolisko M."/>
            <person name="Husnik F."/>
            <person name="Keeling P."/>
            <person name="Hampl V."/>
        </authorList>
    </citation>
    <scope>NUCLEOTIDE SEQUENCE [LARGE SCALE GENOMIC DNA]</scope>
    <source>
        <strain evidence="2">St1</strain>
    </source>
</reference>